<dbReference type="InterPro" id="IPR001750">
    <property type="entry name" value="ND/Mrp_TM"/>
</dbReference>
<evidence type="ECO:0000256" key="10">
    <source>
        <dbReference type="ARBA" id="ARBA00022967"/>
    </source>
</evidence>
<feature type="transmembrane region" description="Helical" evidence="18">
    <location>
        <begin position="137"/>
        <end position="155"/>
    </location>
</feature>
<comment type="function">
    <text evidence="18">Core subunit of the mitochondrial membrane respiratory chain NADH dehydrogenase (Complex I) which catalyzes electron transfer from NADH through the respiratory chain, using ubiquinone as an electron acceptor. Essential for the catalytic activity and assembly of complex I.</text>
</comment>
<feature type="transmembrane region" description="Helical" evidence="18">
    <location>
        <begin position="46"/>
        <end position="70"/>
    </location>
</feature>
<dbReference type="PRINTS" id="PR01436">
    <property type="entry name" value="NADHDHGNASE2"/>
</dbReference>
<dbReference type="GO" id="GO:0005743">
    <property type="term" value="C:mitochondrial inner membrane"/>
    <property type="evidence" value="ECO:0007669"/>
    <property type="project" value="UniProtKB-SubCell"/>
</dbReference>
<evidence type="ECO:0000256" key="6">
    <source>
        <dbReference type="ARBA" id="ARBA00022448"/>
    </source>
</evidence>
<keyword evidence="13 18" id="KW-0520">NAD</keyword>
<keyword evidence="8 18" id="KW-0812">Transmembrane</keyword>
<comment type="function">
    <text evidence="1">Core subunit of the mitochondrial membrane respiratory chain NADH dehydrogenase (Complex I) that is believed to belong to the minimal assembly required for catalysis. Complex I functions in the transfer of electrons from NADH to the respiratory chain. The immediate electron acceptor for the enzyme is believed to be ubiquinone.</text>
</comment>
<evidence type="ECO:0000256" key="9">
    <source>
        <dbReference type="ARBA" id="ARBA00022792"/>
    </source>
</evidence>
<evidence type="ECO:0000256" key="5">
    <source>
        <dbReference type="ARBA" id="ARBA00021008"/>
    </source>
</evidence>
<keyword evidence="14 18" id="KW-0830">Ubiquinone</keyword>
<comment type="similarity">
    <text evidence="3 18">Belongs to the complex I subunit 2 family.</text>
</comment>
<evidence type="ECO:0000256" key="1">
    <source>
        <dbReference type="ARBA" id="ARBA00003257"/>
    </source>
</evidence>
<feature type="transmembrane region" description="Helical" evidence="18">
    <location>
        <begin position="225"/>
        <end position="245"/>
    </location>
</feature>
<name>I3PFL2_9HYME</name>
<keyword evidence="7 18" id="KW-0679">Respiratory chain</keyword>
<dbReference type="EMBL" id="JN903532">
    <property type="protein sequence ID" value="AET62629.1"/>
    <property type="molecule type" value="Genomic_DNA"/>
</dbReference>
<dbReference type="EC" id="7.1.1.2" evidence="4 18"/>
<evidence type="ECO:0000313" key="20">
    <source>
        <dbReference type="EMBL" id="AET62629.1"/>
    </source>
</evidence>
<evidence type="ECO:0000256" key="7">
    <source>
        <dbReference type="ARBA" id="ARBA00022660"/>
    </source>
</evidence>
<keyword evidence="15 18" id="KW-0496">Mitochondrion</keyword>
<evidence type="ECO:0000256" key="15">
    <source>
        <dbReference type="ARBA" id="ARBA00023128"/>
    </source>
</evidence>
<feature type="domain" description="NADH:quinone oxidoreductase/Mrp antiporter transmembrane" evidence="19">
    <location>
        <begin position="13"/>
        <end position="271"/>
    </location>
</feature>
<dbReference type="GO" id="GO:0008137">
    <property type="term" value="F:NADH dehydrogenase (ubiquinone) activity"/>
    <property type="evidence" value="ECO:0007669"/>
    <property type="project" value="UniProtKB-EC"/>
</dbReference>
<feature type="transmembrane region" description="Helical" evidence="18">
    <location>
        <begin position="265"/>
        <end position="285"/>
    </location>
</feature>
<organism evidence="20">
    <name type="scientific">Trissolcus basalis</name>
    <dbReference type="NCBI Taxonomy" id="32421"/>
    <lineage>
        <taxon>Eukaryota</taxon>
        <taxon>Metazoa</taxon>
        <taxon>Ecdysozoa</taxon>
        <taxon>Arthropoda</taxon>
        <taxon>Hexapoda</taxon>
        <taxon>Insecta</taxon>
        <taxon>Pterygota</taxon>
        <taxon>Neoptera</taxon>
        <taxon>Endopterygota</taxon>
        <taxon>Hymenoptera</taxon>
        <taxon>Apocrita</taxon>
        <taxon>Proctotrupomorpha</taxon>
        <taxon>Platygastroidea</taxon>
        <taxon>Scelionidae</taxon>
        <taxon>Telenominae</taxon>
        <taxon>Trissolcus</taxon>
    </lineage>
</organism>
<evidence type="ECO:0000256" key="4">
    <source>
        <dbReference type="ARBA" id="ARBA00012944"/>
    </source>
</evidence>
<comment type="subcellular location">
    <subcellularLocation>
        <location evidence="2 18">Mitochondrion inner membrane</location>
        <topology evidence="2 18">Multi-pass membrane protein</topology>
    </subcellularLocation>
</comment>
<keyword evidence="6" id="KW-0813">Transport</keyword>
<feature type="transmembrane region" description="Helical" evidence="18">
    <location>
        <begin position="12"/>
        <end position="34"/>
    </location>
</feature>
<reference evidence="20" key="1">
    <citation type="journal article" date="2012" name="Genome">
        <title>The first mitochondrial genome for the wasp superfamily Platygastroidea: the egg parasitoid Trissolcus basalis.</title>
        <authorList>
            <person name="Mao M."/>
            <person name="Valerio A."/>
            <person name="Austin A.D."/>
            <person name="Dowton M."/>
            <person name="Johnson N.F."/>
        </authorList>
    </citation>
    <scope>NUCLEOTIDE SEQUENCE</scope>
</reference>
<feature type="transmembrane region" description="Helical" evidence="18">
    <location>
        <begin position="185"/>
        <end position="204"/>
    </location>
</feature>
<evidence type="ECO:0000256" key="14">
    <source>
        <dbReference type="ARBA" id="ARBA00023075"/>
    </source>
</evidence>
<dbReference type="AlphaFoldDB" id="I3PFL2"/>
<evidence type="ECO:0000256" key="11">
    <source>
        <dbReference type="ARBA" id="ARBA00022982"/>
    </source>
</evidence>
<evidence type="ECO:0000256" key="8">
    <source>
        <dbReference type="ARBA" id="ARBA00022692"/>
    </source>
</evidence>
<evidence type="ECO:0000256" key="18">
    <source>
        <dbReference type="RuleBase" id="RU003403"/>
    </source>
</evidence>
<evidence type="ECO:0000256" key="2">
    <source>
        <dbReference type="ARBA" id="ARBA00004448"/>
    </source>
</evidence>
<dbReference type="PANTHER" id="PTHR46552:SF1">
    <property type="entry name" value="NADH-UBIQUINONE OXIDOREDUCTASE CHAIN 2"/>
    <property type="match status" value="1"/>
</dbReference>
<comment type="catalytic activity">
    <reaction evidence="17 18">
        <text>a ubiquinone + NADH + 5 H(+)(in) = a ubiquinol + NAD(+) + 4 H(+)(out)</text>
        <dbReference type="Rhea" id="RHEA:29091"/>
        <dbReference type="Rhea" id="RHEA-COMP:9565"/>
        <dbReference type="Rhea" id="RHEA-COMP:9566"/>
        <dbReference type="ChEBI" id="CHEBI:15378"/>
        <dbReference type="ChEBI" id="CHEBI:16389"/>
        <dbReference type="ChEBI" id="CHEBI:17976"/>
        <dbReference type="ChEBI" id="CHEBI:57540"/>
        <dbReference type="ChEBI" id="CHEBI:57945"/>
        <dbReference type="EC" id="7.1.1.2"/>
    </reaction>
</comment>
<feature type="transmembrane region" description="Helical" evidence="18">
    <location>
        <begin position="112"/>
        <end position="131"/>
    </location>
</feature>
<gene>
    <name evidence="20" type="primary">ND2</name>
</gene>
<geneLocation type="mitochondrion" evidence="20"/>
<proteinExistence type="inferred from homology"/>
<evidence type="ECO:0000256" key="16">
    <source>
        <dbReference type="ARBA" id="ARBA00023136"/>
    </source>
</evidence>
<dbReference type="InterPro" id="IPR003917">
    <property type="entry name" value="NADH_UbQ_OxRdtase_chain2"/>
</dbReference>
<sequence>MIFLLNILSITINNWLFMWMLMEFNLMIFIPILIEKKNIKILSKISFKYFLIQSFASMIFLFNILMIFLLNNLINMNLIMIMLMITMFMKLGMSPFHMWFITMMNNLSWNNCFILSTIQKMIPFIIMMNMINKNLMIFLMFNIFNSIISTIGGLNQNFIKPLMAYSSINHMSWMMIINLSIEKIFYFYLFIYFIMNLMIMKFFEWMNIKFMNLIFSKKTSVMNKMIMFISILSLGGIPPTIGFLIKWSSIYSMKINPMMNFNLIILLMMSTITMIYYLNLIIPSLMYFNFENKIQLNKFLKKNFKFYIIMILYLTFSTITLNNVIY</sequence>
<keyword evidence="12 18" id="KW-1133">Transmembrane helix</keyword>
<evidence type="ECO:0000256" key="3">
    <source>
        <dbReference type="ARBA" id="ARBA00007012"/>
    </source>
</evidence>
<keyword evidence="9 18" id="KW-0999">Mitochondrion inner membrane</keyword>
<evidence type="ECO:0000256" key="13">
    <source>
        <dbReference type="ARBA" id="ARBA00023027"/>
    </source>
</evidence>
<feature type="transmembrane region" description="Helical" evidence="18">
    <location>
        <begin position="76"/>
        <end position="100"/>
    </location>
</feature>
<feature type="transmembrane region" description="Helical" evidence="18">
    <location>
        <begin position="306"/>
        <end position="325"/>
    </location>
</feature>
<keyword evidence="10 18" id="KW-1278">Translocase</keyword>
<dbReference type="GO" id="GO:0006120">
    <property type="term" value="P:mitochondrial electron transport, NADH to ubiquinone"/>
    <property type="evidence" value="ECO:0007669"/>
    <property type="project" value="InterPro"/>
</dbReference>
<keyword evidence="16 18" id="KW-0472">Membrane</keyword>
<dbReference type="InterPro" id="IPR050175">
    <property type="entry name" value="Complex_I_Subunit_2"/>
</dbReference>
<dbReference type="Pfam" id="PF00361">
    <property type="entry name" value="Proton_antipo_M"/>
    <property type="match status" value="1"/>
</dbReference>
<dbReference type="PANTHER" id="PTHR46552">
    <property type="entry name" value="NADH-UBIQUINONE OXIDOREDUCTASE CHAIN 2"/>
    <property type="match status" value="1"/>
</dbReference>
<accession>I3PFL2</accession>
<evidence type="ECO:0000259" key="19">
    <source>
        <dbReference type="Pfam" id="PF00361"/>
    </source>
</evidence>
<keyword evidence="11 18" id="KW-0249">Electron transport</keyword>
<evidence type="ECO:0000256" key="17">
    <source>
        <dbReference type="ARBA" id="ARBA00049551"/>
    </source>
</evidence>
<evidence type="ECO:0000256" key="12">
    <source>
        <dbReference type="ARBA" id="ARBA00022989"/>
    </source>
</evidence>
<protein>
    <recommendedName>
        <fullName evidence="5 18">NADH-ubiquinone oxidoreductase chain 2</fullName>
        <ecNumber evidence="4 18">7.1.1.2</ecNumber>
    </recommendedName>
</protein>